<evidence type="ECO:0000313" key="12">
    <source>
        <dbReference type="Proteomes" id="UP000287033"/>
    </source>
</evidence>
<dbReference type="STRING" id="137246.A0A401TBC4"/>
<dbReference type="GO" id="GO:0070062">
    <property type="term" value="C:extracellular exosome"/>
    <property type="evidence" value="ECO:0007669"/>
    <property type="project" value="TreeGrafter"/>
</dbReference>
<dbReference type="PANTHER" id="PTHR42985:SF10">
    <property type="entry name" value="SODIUM-COUPLED MONOCARBOXYLATE TRANSPORTER 1"/>
    <property type="match status" value="1"/>
</dbReference>
<comment type="subcellular location">
    <subcellularLocation>
        <location evidence="1">Cell membrane</location>
        <topology evidence="1">Multi-pass membrane protein</topology>
    </subcellularLocation>
</comment>
<dbReference type="AlphaFoldDB" id="A0A401TBC4"/>
<keyword evidence="6" id="KW-1133">Transmembrane helix</keyword>
<dbReference type="InterPro" id="IPR051163">
    <property type="entry name" value="Sodium:Solute_Symporter_SSF"/>
</dbReference>
<dbReference type="PANTHER" id="PTHR42985">
    <property type="entry name" value="SODIUM-COUPLED MONOCARBOXYLATE TRANSPORTER"/>
    <property type="match status" value="1"/>
</dbReference>
<evidence type="ECO:0000256" key="6">
    <source>
        <dbReference type="ARBA" id="ARBA00022989"/>
    </source>
</evidence>
<dbReference type="PROSITE" id="PS50283">
    <property type="entry name" value="NA_SOLUT_SYMP_3"/>
    <property type="match status" value="1"/>
</dbReference>
<evidence type="ECO:0000256" key="5">
    <source>
        <dbReference type="ARBA" id="ARBA00022692"/>
    </source>
</evidence>
<reference evidence="11 12" key="1">
    <citation type="journal article" date="2018" name="Nat. Ecol. Evol.">
        <title>Shark genomes provide insights into elasmobranch evolution and the origin of vertebrates.</title>
        <authorList>
            <person name="Hara Y"/>
            <person name="Yamaguchi K"/>
            <person name="Onimaru K"/>
            <person name="Kadota M"/>
            <person name="Koyanagi M"/>
            <person name="Keeley SD"/>
            <person name="Tatsumi K"/>
            <person name="Tanaka K"/>
            <person name="Motone F"/>
            <person name="Kageyama Y"/>
            <person name="Nozu R"/>
            <person name="Adachi N"/>
            <person name="Nishimura O"/>
            <person name="Nakagawa R"/>
            <person name="Tanegashima C"/>
            <person name="Kiyatake I"/>
            <person name="Matsumoto R"/>
            <person name="Murakumo K"/>
            <person name="Nishida K"/>
            <person name="Terakita A"/>
            <person name="Kuratani S"/>
            <person name="Sato K"/>
            <person name="Hyodo S Kuraku.S."/>
        </authorList>
    </citation>
    <scope>NUCLEOTIDE SEQUENCE [LARGE SCALE GENOMIC DNA]</scope>
</reference>
<keyword evidence="10" id="KW-0739">Sodium transport</keyword>
<keyword evidence="7" id="KW-0915">Sodium</keyword>
<dbReference type="Gene3D" id="1.20.1730.10">
    <property type="entry name" value="Sodium/glucose cotransporter"/>
    <property type="match status" value="1"/>
</dbReference>
<proteinExistence type="inferred from homology"/>
<dbReference type="InterPro" id="IPR038377">
    <property type="entry name" value="Na/Glc_symporter_sf"/>
</dbReference>
<evidence type="ECO:0000256" key="10">
    <source>
        <dbReference type="ARBA" id="ARBA00023201"/>
    </source>
</evidence>
<keyword evidence="8" id="KW-0406">Ion transport</keyword>
<feature type="non-terminal residue" evidence="11">
    <location>
        <position position="1"/>
    </location>
</feature>
<organism evidence="11 12">
    <name type="scientific">Chiloscyllium punctatum</name>
    <name type="common">Brownbanded bambooshark</name>
    <name type="synonym">Hemiscyllium punctatum</name>
    <dbReference type="NCBI Taxonomy" id="137246"/>
    <lineage>
        <taxon>Eukaryota</taxon>
        <taxon>Metazoa</taxon>
        <taxon>Chordata</taxon>
        <taxon>Craniata</taxon>
        <taxon>Vertebrata</taxon>
        <taxon>Chondrichthyes</taxon>
        <taxon>Elasmobranchii</taxon>
        <taxon>Galeomorphii</taxon>
        <taxon>Galeoidea</taxon>
        <taxon>Orectolobiformes</taxon>
        <taxon>Hemiscylliidae</taxon>
        <taxon>Chiloscyllium</taxon>
    </lineage>
</organism>
<keyword evidence="5" id="KW-0812">Transmembrane</keyword>
<keyword evidence="9" id="KW-0472">Membrane</keyword>
<evidence type="ECO:0000256" key="4">
    <source>
        <dbReference type="ARBA" id="ARBA00022475"/>
    </source>
</evidence>
<evidence type="ECO:0000256" key="7">
    <source>
        <dbReference type="ARBA" id="ARBA00023053"/>
    </source>
</evidence>
<evidence type="ECO:0000256" key="8">
    <source>
        <dbReference type="ARBA" id="ARBA00023065"/>
    </source>
</evidence>
<dbReference type="OrthoDB" id="9946355at2759"/>
<evidence type="ECO:0000256" key="1">
    <source>
        <dbReference type="ARBA" id="ARBA00004651"/>
    </source>
</evidence>
<evidence type="ECO:0000256" key="2">
    <source>
        <dbReference type="ARBA" id="ARBA00006434"/>
    </source>
</evidence>
<dbReference type="InterPro" id="IPR001734">
    <property type="entry name" value="Na/solute_symporter"/>
</dbReference>
<keyword evidence="3" id="KW-0813">Transport</keyword>
<accession>A0A401TBC4</accession>
<protein>
    <submittedName>
        <fullName evidence="11">Uncharacterized protein</fullName>
    </submittedName>
</protein>
<evidence type="ECO:0000256" key="9">
    <source>
        <dbReference type="ARBA" id="ARBA00023136"/>
    </source>
</evidence>
<evidence type="ECO:0000313" key="11">
    <source>
        <dbReference type="EMBL" id="GCC39961.1"/>
    </source>
</evidence>
<dbReference type="Proteomes" id="UP000287033">
    <property type="component" value="Unassembled WGS sequence"/>
</dbReference>
<dbReference type="GO" id="GO:0005343">
    <property type="term" value="F:organic acid:sodium symporter activity"/>
    <property type="evidence" value="ECO:0007669"/>
    <property type="project" value="TreeGrafter"/>
</dbReference>
<keyword evidence="4" id="KW-1003">Cell membrane</keyword>
<name>A0A401TBC4_CHIPU</name>
<comment type="similarity">
    <text evidence="2">Belongs to the sodium:solute symporter (SSF) (TC 2.A.21) family.</text>
</comment>
<dbReference type="OMA" id="ITSKWEV"/>
<dbReference type="EMBL" id="BEZZ01024902">
    <property type="protein sequence ID" value="GCC39961.1"/>
    <property type="molecule type" value="Genomic_DNA"/>
</dbReference>
<evidence type="ECO:0000256" key="3">
    <source>
        <dbReference type="ARBA" id="ARBA00022448"/>
    </source>
</evidence>
<sequence length="91" mass="9820">LLPYLVMDILRDYPGVPGLFVAAAYSGTLSTVSSSINALAAVTVADIIIPLTDLPEMNLAWISKGLSKCDFMATNVQIYAEITSKWEVELV</sequence>
<comment type="caution">
    <text evidence="11">The sequence shown here is derived from an EMBL/GenBank/DDBJ whole genome shotgun (WGS) entry which is preliminary data.</text>
</comment>
<dbReference type="GO" id="GO:0005886">
    <property type="term" value="C:plasma membrane"/>
    <property type="evidence" value="ECO:0007669"/>
    <property type="project" value="UniProtKB-SubCell"/>
</dbReference>
<keyword evidence="12" id="KW-1185">Reference proteome</keyword>
<dbReference type="GO" id="GO:0015730">
    <property type="term" value="P:propanoate transmembrane transport"/>
    <property type="evidence" value="ECO:0007669"/>
    <property type="project" value="TreeGrafter"/>
</dbReference>
<gene>
    <name evidence="11" type="ORF">chiPu_0023671</name>
</gene>